<dbReference type="SMART" id="SM00880">
    <property type="entry name" value="CHAD"/>
    <property type="match status" value="1"/>
</dbReference>
<name>A0A1W6KEY9_9GAMM</name>
<dbReference type="SMART" id="SM00855">
    <property type="entry name" value="PGAM"/>
    <property type="match status" value="1"/>
</dbReference>
<dbReference type="PANTHER" id="PTHR39339:SF1">
    <property type="entry name" value="CHAD DOMAIN-CONTAINING PROTEIN"/>
    <property type="match status" value="1"/>
</dbReference>
<dbReference type="Proteomes" id="UP000193100">
    <property type="component" value="Chromosome"/>
</dbReference>
<dbReference type="RefSeq" id="WP_085681852.1">
    <property type="nucleotide sequence ID" value="NZ_CP020931.1"/>
</dbReference>
<dbReference type="EMBL" id="CP020931">
    <property type="protein sequence ID" value="ARM85961.1"/>
    <property type="molecule type" value="Genomic_DNA"/>
</dbReference>
<dbReference type="AlphaFoldDB" id="A0A1W6KEY9"/>
<dbReference type="Pfam" id="PF05235">
    <property type="entry name" value="CHAD"/>
    <property type="match status" value="1"/>
</dbReference>
<dbReference type="PANTHER" id="PTHR39339">
    <property type="entry name" value="SLR1444 PROTEIN"/>
    <property type="match status" value="1"/>
</dbReference>
<dbReference type="GeneID" id="77257857"/>
<organism evidence="2 3">
    <name type="scientific">Marinobacter salarius</name>
    <dbReference type="NCBI Taxonomy" id="1420917"/>
    <lineage>
        <taxon>Bacteria</taxon>
        <taxon>Pseudomonadati</taxon>
        <taxon>Pseudomonadota</taxon>
        <taxon>Gammaproteobacteria</taxon>
        <taxon>Pseudomonadales</taxon>
        <taxon>Marinobacteraceae</taxon>
        <taxon>Marinobacter</taxon>
    </lineage>
</organism>
<dbReference type="InterPro" id="IPR007899">
    <property type="entry name" value="CHAD_dom"/>
</dbReference>
<dbReference type="STRING" id="1420917.AU15_09495"/>
<dbReference type="InterPro" id="IPR029033">
    <property type="entry name" value="His_PPase_superfam"/>
</dbReference>
<dbReference type="PROSITE" id="PS51708">
    <property type="entry name" value="CHAD"/>
    <property type="match status" value="1"/>
</dbReference>
<reference evidence="2 3" key="1">
    <citation type="submission" date="2017-04" db="EMBL/GenBank/DDBJ databases">
        <title>Genome Sequence of Marinobacter salarius strain SMR5 Isolated from a culture of the Diatom Skeletonema marinoi.</title>
        <authorList>
            <person name="Topel M."/>
            <person name="Pinder M.I.M."/>
            <person name="Johansson O.N."/>
            <person name="Kourtchenko O."/>
            <person name="Godhe A."/>
            <person name="Clarke A.K."/>
        </authorList>
    </citation>
    <scope>NUCLEOTIDE SEQUENCE [LARGE SCALE GENOMIC DNA]</scope>
    <source>
        <strain evidence="2 3">SMR5</strain>
    </source>
</reference>
<evidence type="ECO:0000313" key="2">
    <source>
        <dbReference type="EMBL" id="ARM85961.1"/>
    </source>
</evidence>
<dbReference type="InterPro" id="IPR038186">
    <property type="entry name" value="CHAD_dom_sf"/>
</dbReference>
<dbReference type="Gene3D" id="3.40.50.1240">
    <property type="entry name" value="Phosphoglycerate mutase-like"/>
    <property type="match status" value="1"/>
</dbReference>
<evidence type="ECO:0000259" key="1">
    <source>
        <dbReference type="PROSITE" id="PS51708"/>
    </source>
</evidence>
<feature type="domain" description="CHAD" evidence="1">
    <location>
        <begin position="176"/>
        <end position="453"/>
    </location>
</feature>
<dbReference type="InterPro" id="IPR013078">
    <property type="entry name" value="His_Pase_superF_clade-1"/>
</dbReference>
<proteinExistence type="predicted"/>
<evidence type="ECO:0000313" key="3">
    <source>
        <dbReference type="Proteomes" id="UP000193100"/>
    </source>
</evidence>
<sequence>MKHLYLIRHAKSSWADDGLRDHQRPLNNRGLKQLAPMSRAIRADGAFDGTVYCSNATRAQQTLEGLIPSNHQHAVKLAPVLYTFNHEVVLDWLRDRNEDSITLVGHNPALEDLAGLLLKHAPDTFPTCSYMHITLPIEHWCEIGKNRGRLERFLTPKDVSYEQFHRKRTKIRIDEHSPLAWHIPESLLHQYQRIRDLEPGVLQGYDDEFLHQYRIAIRRSRAVAEAVVDISGDSDLRKAVKSLKRHGQATSRLRDLHVLLGDLAQWPLEENTRLALVSSGARSYFANLADIEHQELTKRLSSGQYRKDMDEWYQLITSRHLKKITRKLAIEDIHKALKKHIHKHDAVARQLNEQSPDDHFHDLRKRLKRIRYLAELNKPAFHDRLRPLKHRQQRFGDFQDLHVQIDMLLAFRNSIATEPDMLAPVAGLNTLISDLAVEKHRVRADILTLGGIA</sequence>
<protein>
    <submittedName>
        <fullName evidence="2">CHAD domain protein</fullName>
    </submittedName>
</protein>
<dbReference type="Pfam" id="PF00300">
    <property type="entry name" value="His_Phos_1"/>
    <property type="match status" value="1"/>
</dbReference>
<dbReference type="CDD" id="cd07067">
    <property type="entry name" value="HP_PGM_like"/>
    <property type="match status" value="1"/>
</dbReference>
<dbReference type="SUPFAM" id="SSF53254">
    <property type="entry name" value="Phosphoglycerate mutase-like"/>
    <property type="match status" value="1"/>
</dbReference>
<gene>
    <name evidence="2" type="ORF">MARSALSMR5_03941</name>
</gene>
<accession>A0A1W6KEY9</accession>
<dbReference type="Gene3D" id="1.40.20.10">
    <property type="entry name" value="CHAD domain"/>
    <property type="match status" value="1"/>
</dbReference>